<dbReference type="InterPro" id="IPR001387">
    <property type="entry name" value="Cro/C1-type_HTH"/>
</dbReference>
<dbReference type="CDD" id="cd00093">
    <property type="entry name" value="HTH_XRE"/>
    <property type="match status" value="1"/>
</dbReference>
<proteinExistence type="predicted"/>
<dbReference type="SMART" id="SM00530">
    <property type="entry name" value="HTH_XRE"/>
    <property type="match status" value="1"/>
</dbReference>
<dbReference type="EMBL" id="QRYV01000002">
    <property type="protein sequence ID" value="RGV18957.1"/>
    <property type="molecule type" value="Genomic_DNA"/>
</dbReference>
<dbReference type="Gene3D" id="1.10.260.40">
    <property type="entry name" value="lambda repressor-like DNA-binding domains"/>
    <property type="match status" value="1"/>
</dbReference>
<comment type="caution">
    <text evidence="2">The sequence shown here is derived from an EMBL/GenBank/DDBJ whole genome shotgun (WGS) entry which is preliminary data.</text>
</comment>
<dbReference type="GO" id="GO:0003677">
    <property type="term" value="F:DNA binding"/>
    <property type="evidence" value="ECO:0007669"/>
    <property type="project" value="InterPro"/>
</dbReference>
<dbReference type="InterPro" id="IPR010982">
    <property type="entry name" value="Lambda_DNA-bd_dom_sf"/>
</dbReference>
<dbReference type="AlphaFoldDB" id="A0A412W535"/>
<feature type="domain" description="HTH cro/C1-type" evidence="1">
    <location>
        <begin position="21"/>
        <end position="61"/>
    </location>
</feature>
<dbReference type="Proteomes" id="UP000283369">
    <property type="component" value="Unassembled WGS sequence"/>
</dbReference>
<dbReference type="SUPFAM" id="SSF47413">
    <property type="entry name" value="lambda repressor-like DNA-binding domains"/>
    <property type="match status" value="1"/>
</dbReference>
<accession>A0A412W535</accession>
<dbReference type="PROSITE" id="PS50943">
    <property type="entry name" value="HTH_CROC1"/>
    <property type="match status" value="1"/>
</dbReference>
<name>A0A412W535_9BACE</name>
<dbReference type="Pfam" id="PF13443">
    <property type="entry name" value="HTH_26"/>
    <property type="match status" value="1"/>
</dbReference>
<gene>
    <name evidence="2" type="ORF">DWW25_01230</name>
</gene>
<evidence type="ECO:0000313" key="2">
    <source>
        <dbReference type="EMBL" id="RGV18957.1"/>
    </source>
</evidence>
<reference evidence="2 3" key="1">
    <citation type="submission" date="2018-08" db="EMBL/GenBank/DDBJ databases">
        <title>A genome reference for cultivated species of the human gut microbiota.</title>
        <authorList>
            <person name="Zou Y."/>
            <person name="Xue W."/>
            <person name="Luo G."/>
        </authorList>
    </citation>
    <scope>NUCLEOTIDE SEQUENCE [LARGE SCALE GENOMIC DNA]</scope>
    <source>
        <strain evidence="2 3">AF14-7</strain>
    </source>
</reference>
<dbReference type="RefSeq" id="WP_057258647.1">
    <property type="nucleotide sequence ID" value="NZ_JAQCUV010000017.1"/>
</dbReference>
<organism evidence="2 3">
    <name type="scientific">Bacteroides xylanisolvens</name>
    <dbReference type="NCBI Taxonomy" id="371601"/>
    <lineage>
        <taxon>Bacteria</taxon>
        <taxon>Pseudomonadati</taxon>
        <taxon>Bacteroidota</taxon>
        <taxon>Bacteroidia</taxon>
        <taxon>Bacteroidales</taxon>
        <taxon>Bacteroidaceae</taxon>
        <taxon>Bacteroides</taxon>
    </lineage>
</organism>
<evidence type="ECO:0000259" key="1">
    <source>
        <dbReference type="PROSITE" id="PS50943"/>
    </source>
</evidence>
<evidence type="ECO:0000313" key="3">
    <source>
        <dbReference type="Proteomes" id="UP000283369"/>
    </source>
</evidence>
<sequence length="65" mass="7557">MEDLNQLKIVLAKKKRTNKWLAEQLGVNQTTVSKWCTNTTQPDLQTLKRITELLEVNIQDLINFS</sequence>
<protein>
    <submittedName>
        <fullName evidence="2">XRE family transcriptional regulator</fullName>
    </submittedName>
</protein>